<evidence type="ECO:0000313" key="3">
    <source>
        <dbReference type="Proteomes" id="UP000007887"/>
    </source>
</evidence>
<feature type="region of interest" description="Disordered" evidence="1">
    <location>
        <begin position="32"/>
        <end position="52"/>
    </location>
</feature>
<evidence type="ECO:0000256" key="1">
    <source>
        <dbReference type="SAM" id="MobiDB-lite"/>
    </source>
</evidence>
<proteinExistence type="predicted"/>
<dbReference type="Proteomes" id="UP000007887">
    <property type="component" value="Chromosome"/>
</dbReference>
<gene>
    <name evidence="2" type="ordered locus">SELR_13490</name>
</gene>
<protein>
    <submittedName>
        <fullName evidence="2">Uncharacterized protein</fullName>
    </submittedName>
</protein>
<sequence>MRQKDYLDEDYIMRKMADEMCFDYEENERLLGEADRLEKEPTEERDADGNLS</sequence>
<dbReference type="EMBL" id="AP012292">
    <property type="protein sequence ID" value="BAL83057.1"/>
    <property type="molecule type" value="Genomic_DNA"/>
</dbReference>
<dbReference type="RefSeq" id="WP_014424494.1">
    <property type="nucleotide sequence ID" value="NC_017068.1"/>
</dbReference>
<dbReference type="HOGENOM" id="CLU_3084628_0_0_9"/>
<organism evidence="2 3">
    <name type="scientific">Selenomonas ruminantium subsp. lactilytica (strain NBRC 103574 / TAM6421)</name>
    <dbReference type="NCBI Taxonomy" id="927704"/>
    <lineage>
        <taxon>Bacteria</taxon>
        <taxon>Bacillati</taxon>
        <taxon>Bacillota</taxon>
        <taxon>Negativicutes</taxon>
        <taxon>Selenomonadales</taxon>
        <taxon>Selenomonadaceae</taxon>
        <taxon>Selenomonas</taxon>
    </lineage>
</organism>
<dbReference type="PATRIC" id="fig|927704.6.peg.1389"/>
<evidence type="ECO:0000313" key="2">
    <source>
        <dbReference type="EMBL" id="BAL83057.1"/>
    </source>
</evidence>
<accession>I0GQM0</accession>
<name>I0GQM0_SELRL</name>
<dbReference type="KEGG" id="sri:SELR_13490"/>
<reference evidence="2 3" key="1">
    <citation type="submission" date="2011-10" db="EMBL/GenBank/DDBJ databases">
        <title>Whole genome sequence of Selenomonas ruminantium subsp. lactilytica TAM6421.</title>
        <authorList>
            <person name="Oguchi A."/>
            <person name="Ankai A."/>
            <person name="Kaneko J."/>
            <person name="Yamada-Narita S."/>
            <person name="Fukui S."/>
            <person name="Takahashi M."/>
            <person name="Onodera T."/>
            <person name="Kojima S."/>
            <person name="Fushimi T."/>
            <person name="Abe N."/>
            <person name="Kamio Y."/>
            <person name="Yamazaki S."/>
            <person name="Fujita N."/>
        </authorList>
    </citation>
    <scope>NUCLEOTIDE SEQUENCE [LARGE SCALE GENOMIC DNA]</scope>
    <source>
        <strain evidence="3">NBRC 103574 / TAM6421</strain>
    </source>
</reference>
<dbReference type="AlphaFoldDB" id="I0GQM0"/>